<sequence length="40" mass="4602">MSDALLNGKILYSAFDPDLILFSHVIGRFRFNLTTGWFPK</sequence>
<comment type="caution">
    <text evidence="1">The sequence shown here is derived from an EMBL/GenBank/DDBJ whole genome shotgun (WGS) entry which is preliminary data.</text>
</comment>
<dbReference type="EMBL" id="BSOS01000021">
    <property type="protein sequence ID" value="GLR66388.1"/>
    <property type="molecule type" value="Genomic_DNA"/>
</dbReference>
<dbReference type="Proteomes" id="UP001156641">
    <property type="component" value="Unassembled WGS sequence"/>
</dbReference>
<keyword evidence="2" id="KW-1185">Reference proteome</keyword>
<protein>
    <submittedName>
        <fullName evidence="1">Uncharacterized protein</fullName>
    </submittedName>
</protein>
<evidence type="ECO:0000313" key="2">
    <source>
        <dbReference type="Proteomes" id="UP001156641"/>
    </source>
</evidence>
<gene>
    <name evidence="1" type="ORF">GCM10010909_10680</name>
</gene>
<name>A0ABQ6A4X7_9PROT</name>
<organism evidence="1 2">
    <name type="scientific">Acidocella aquatica</name>
    <dbReference type="NCBI Taxonomy" id="1922313"/>
    <lineage>
        <taxon>Bacteria</taxon>
        <taxon>Pseudomonadati</taxon>
        <taxon>Pseudomonadota</taxon>
        <taxon>Alphaproteobacteria</taxon>
        <taxon>Acetobacterales</taxon>
        <taxon>Acidocellaceae</taxon>
        <taxon>Acidocella</taxon>
    </lineage>
</organism>
<evidence type="ECO:0000313" key="1">
    <source>
        <dbReference type="EMBL" id="GLR66388.1"/>
    </source>
</evidence>
<accession>A0ABQ6A4X7</accession>
<proteinExistence type="predicted"/>
<reference evidence="2" key="1">
    <citation type="journal article" date="2019" name="Int. J. Syst. Evol. Microbiol.">
        <title>The Global Catalogue of Microorganisms (GCM) 10K type strain sequencing project: providing services to taxonomists for standard genome sequencing and annotation.</title>
        <authorList>
            <consortium name="The Broad Institute Genomics Platform"/>
            <consortium name="The Broad Institute Genome Sequencing Center for Infectious Disease"/>
            <person name="Wu L."/>
            <person name="Ma J."/>
        </authorList>
    </citation>
    <scope>NUCLEOTIDE SEQUENCE [LARGE SCALE GENOMIC DNA]</scope>
    <source>
        <strain evidence="2">NBRC 112502</strain>
    </source>
</reference>